<accession>A0A8J2JEC3</accession>
<dbReference type="AlphaFoldDB" id="A0A8J2JEC3"/>
<dbReference type="CDD" id="cd18186">
    <property type="entry name" value="BTB_POZ_ZBTB_KLHL-like"/>
    <property type="match status" value="1"/>
</dbReference>
<sequence length="274" mass="30909">MSVELSRKEVLWVEKLKDIRNESKTIQYVSGDGGRATSNFVFHISLDSEQRESNFCKLKFCVVNIRKRASTGCTDDTNVHLSFDEFSVGIKLQAVDDEHSQSFTKWFHVEFPNSHLETSKSSYTTGDVLAVFLDKNFISKDSVADKKKPPGKRGQLARFSCELVIFGVLIEISKHIQGNPEVIPKMKRFEDMSFSLSTSSLLLAFPFPKNMSGGSSKDCTVKFQTKDNTKSVEANKFLLAAQSPVLRQILFETSMMEKLIGVIIVPDEEKFPAW</sequence>
<dbReference type="EMBL" id="CAJVCH010029251">
    <property type="protein sequence ID" value="CAG7706364.1"/>
    <property type="molecule type" value="Genomic_DNA"/>
</dbReference>
<gene>
    <name evidence="1" type="ORF">AFUS01_LOCUS4665</name>
</gene>
<protein>
    <submittedName>
        <fullName evidence="1">Uncharacterized protein</fullName>
    </submittedName>
</protein>
<name>A0A8J2JEC3_9HEXA</name>
<evidence type="ECO:0000313" key="1">
    <source>
        <dbReference type="EMBL" id="CAG7706364.1"/>
    </source>
</evidence>
<comment type="caution">
    <text evidence="1">The sequence shown here is derived from an EMBL/GenBank/DDBJ whole genome shotgun (WGS) entry which is preliminary data.</text>
</comment>
<dbReference type="Proteomes" id="UP000708208">
    <property type="component" value="Unassembled WGS sequence"/>
</dbReference>
<evidence type="ECO:0000313" key="2">
    <source>
        <dbReference type="Proteomes" id="UP000708208"/>
    </source>
</evidence>
<reference evidence="1" key="1">
    <citation type="submission" date="2021-06" db="EMBL/GenBank/DDBJ databases">
        <authorList>
            <person name="Hodson N. C."/>
            <person name="Mongue J. A."/>
            <person name="Jaron S. K."/>
        </authorList>
    </citation>
    <scope>NUCLEOTIDE SEQUENCE</scope>
</reference>
<proteinExistence type="predicted"/>
<organism evidence="1 2">
    <name type="scientific">Allacma fusca</name>
    <dbReference type="NCBI Taxonomy" id="39272"/>
    <lineage>
        <taxon>Eukaryota</taxon>
        <taxon>Metazoa</taxon>
        <taxon>Ecdysozoa</taxon>
        <taxon>Arthropoda</taxon>
        <taxon>Hexapoda</taxon>
        <taxon>Collembola</taxon>
        <taxon>Symphypleona</taxon>
        <taxon>Sminthuridae</taxon>
        <taxon>Allacma</taxon>
    </lineage>
</organism>
<keyword evidence="2" id="KW-1185">Reference proteome</keyword>
<feature type="non-terminal residue" evidence="1">
    <location>
        <position position="1"/>
    </location>
</feature>